<evidence type="ECO:0000313" key="5">
    <source>
        <dbReference type="EMBL" id="RHK48732.1"/>
    </source>
</evidence>
<proteinExistence type="predicted"/>
<dbReference type="EMBL" id="QRYP01000020">
    <property type="protein sequence ID" value="RGU96651.1"/>
    <property type="molecule type" value="Genomic_DNA"/>
</dbReference>
<dbReference type="EMBL" id="QRNN01000019">
    <property type="protein sequence ID" value="RHK48732.1"/>
    <property type="molecule type" value="Genomic_DNA"/>
</dbReference>
<dbReference type="EMBL" id="QRNB01000023">
    <property type="protein sequence ID" value="RHK10983.1"/>
    <property type="molecule type" value="Genomic_DNA"/>
</dbReference>
<comment type="caution">
    <text evidence="5">The sequence shown here is derived from an EMBL/GenBank/DDBJ whole genome shotgun (WGS) entry which is preliminary data.</text>
</comment>
<feature type="transmembrane region" description="Helical" evidence="1">
    <location>
        <begin position="34"/>
        <end position="50"/>
    </location>
</feature>
<accession>A0A3E5E8P2</accession>
<evidence type="ECO:0000313" key="4">
    <source>
        <dbReference type="EMBL" id="RHK10983.1"/>
    </source>
</evidence>
<evidence type="ECO:0000256" key="1">
    <source>
        <dbReference type="SAM" id="Phobius"/>
    </source>
</evidence>
<evidence type="ECO:0000313" key="6">
    <source>
        <dbReference type="Proteomes" id="UP000284548"/>
    </source>
</evidence>
<dbReference type="Proteomes" id="UP000284562">
    <property type="component" value="Unassembled WGS sequence"/>
</dbReference>
<evidence type="ECO:0000313" key="7">
    <source>
        <dbReference type="Proteomes" id="UP000284562"/>
    </source>
</evidence>
<evidence type="ECO:0000313" key="8">
    <source>
        <dbReference type="Proteomes" id="UP000285236"/>
    </source>
</evidence>
<keyword evidence="1" id="KW-0812">Transmembrane</keyword>
<dbReference type="EMBL" id="QRKB01000023">
    <property type="protein sequence ID" value="RHH81671.1"/>
    <property type="molecule type" value="Genomic_DNA"/>
</dbReference>
<reference evidence="6 7" key="1">
    <citation type="submission" date="2018-08" db="EMBL/GenBank/DDBJ databases">
        <title>A genome reference for cultivated species of the human gut microbiota.</title>
        <authorList>
            <person name="Zou Y."/>
            <person name="Xue W."/>
            <person name="Luo G."/>
        </authorList>
    </citation>
    <scope>NUCLEOTIDE SEQUENCE [LARGE SCALE GENOMIC DNA]</scope>
    <source>
        <strain evidence="2 8">AF15-25</strain>
        <strain evidence="5 7">AF43-2</strain>
        <strain evidence="4 9">AF46-2NS</strain>
        <strain evidence="3 6">AM16-54</strain>
    </source>
</reference>
<gene>
    <name evidence="5" type="ORF">DW064_06630</name>
    <name evidence="4" type="ORF">DW079_05875</name>
    <name evidence="3" type="ORF">DW192_09550</name>
    <name evidence="2" type="ORF">DWW35_08485</name>
</gene>
<keyword evidence="1" id="KW-1133">Transmembrane helix</keyword>
<keyword evidence="1" id="KW-0472">Membrane</keyword>
<protein>
    <submittedName>
        <fullName evidence="5">Uncharacterized protein</fullName>
    </submittedName>
</protein>
<evidence type="ECO:0000313" key="9">
    <source>
        <dbReference type="Proteomes" id="UP000286211"/>
    </source>
</evidence>
<evidence type="ECO:0000313" key="2">
    <source>
        <dbReference type="EMBL" id="RGU96651.1"/>
    </source>
</evidence>
<dbReference type="Proteomes" id="UP000284548">
    <property type="component" value="Unassembled WGS sequence"/>
</dbReference>
<evidence type="ECO:0000313" key="3">
    <source>
        <dbReference type="EMBL" id="RHH81671.1"/>
    </source>
</evidence>
<organism evidence="5 7">
    <name type="scientific">Segatella copri</name>
    <dbReference type="NCBI Taxonomy" id="165179"/>
    <lineage>
        <taxon>Bacteria</taxon>
        <taxon>Pseudomonadati</taxon>
        <taxon>Bacteroidota</taxon>
        <taxon>Bacteroidia</taxon>
        <taxon>Bacteroidales</taxon>
        <taxon>Prevotellaceae</taxon>
        <taxon>Segatella</taxon>
    </lineage>
</organism>
<name>A0A3E5E8P2_9BACT</name>
<dbReference type="Proteomes" id="UP000286211">
    <property type="component" value="Unassembled WGS sequence"/>
</dbReference>
<sequence>MPHLLLSAAKVIVFSEYSKRKALFCVFFLIKTEFYFVFSFIWCIFVAMMMKKSSGRTVG</sequence>
<dbReference type="Proteomes" id="UP000285236">
    <property type="component" value="Unassembled WGS sequence"/>
</dbReference>
<dbReference type="AlphaFoldDB" id="A0A3E5E8P2"/>